<dbReference type="AlphaFoldDB" id="A0A2N9JBW7"/>
<sequence length="249" mass="27771">MTVTYGCRNHLFLHSNSATPQGSELKQNSNSEFILNDPQGNELWKAPRNGSKSICAAIMNNGNLVILDENYNSTWESFKEPTDTILPGQILHMSSTLRSRQSETNYSKGRFLLSLQTDGNPVLYARSMPSEILEKAYFATMTMYWDSQLIFTDAGYMYIQGGNGRTFNLTKVDPGSNETFYNIARIDYYGVLRLYKHLRKDDTASTSSGSCPSSWTEVQGIPDDSCAGGFCGPNSICNISDGRTFYSIL</sequence>
<dbReference type="InterPro" id="IPR036426">
    <property type="entry name" value="Bulb-type_lectin_dom_sf"/>
</dbReference>
<gene>
    <name evidence="5" type="ORF">FSB_LOCUS61903</name>
</gene>
<evidence type="ECO:0000256" key="1">
    <source>
        <dbReference type="ARBA" id="ARBA00022729"/>
    </source>
</evidence>
<dbReference type="InterPro" id="IPR001480">
    <property type="entry name" value="Bulb-type_lectin_dom"/>
</dbReference>
<dbReference type="EMBL" id="OIVN01006485">
    <property type="protein sequence ID" value="SPD34021.1"/>
    <property type="molecule type" value="Genomic_DNA"/>
</dbReference>
<dbReference type="PROSITE" id="PS50927">
    <property type="entry name" value="BULB_LECTIN"/>
    <property type="match status" value="1"/>
</dbReference>
<protein>
    <recommendedName>
        <fullName evidence="4">Bulb-type lectin domain-containing protein</fullName>
    </recommendedName>
</protein>
<dbReference type="SUPFAM" id="SSF51110">
    <property type="entry name" value="alpha-D-mannose-specific plant lectins"/>
    <property type="match status" value="1"/>
</dbReference>
<keyword evidence="2" id="KW-1015">Disulfide bond</keyword>
<evidence type="ECO:0000256" key="2">
    <source>
        <dbReference type="ARBA" id="ARBA00023157"/>
    </source>
</evidence>
<dbReference type="FunFam" id="2.90.10.30:FF:000001">
    <property type="entry name" value="Serine/threonine-protein kinase"/>
    <property type="match status" value="1"/>
</dbReference>
<proteinExistence type="predicted"/>
<dbReference type="PANTHER" id="PTHR47976:SF2">
    <property type="entry name" value="RECEPTOR-LIKE SERINE_THREONINE-PROTEIN KINASE"/>
    <property type="match status" value="1"/>
</dbReference>
<dbReference type="InterPro" id="IPR051343">
    <property type="entry name" value="G-type_lectin_kinases/EP1-like"/>
</dbReference>
<reference evidence="5" key="1">
    <citation type="submission" date="2018-02" db="EMBL/GenBank/DDBJ databases">
        <authorList>
            <person name="Cohen D.B."/>
            <person name="Kent A.D."/>
        </authorList>
    </citation>
    <scope>NUCLEOTIDE SEQUENCE</scope>
</reference>
<organism evidence="5">
    <name type="scientific">Fagus sylvatica</name>
    <name type="common">Beechnut</name>
    <dbReference type="NCBI Taxonomy" id="28930"/>
    <lineage>
        <taxon>Eukaryota</taxon>
        <taxon>Viridiplantae</taxon>
        <taxon>Streptophyta</taxon>
        <taxon>Embryophyta</taxon>
        <taxon>Tracheophyta</taxon>
        <taxon>Spermatophyta</taxon>
        <taxon>Magnoliopsida</taxon>
        <taxon>eudicotyledons</taxon>
        <taxon>Gunneridae</taxon>
        <taxon>Pentapetalae</taxon>
        <taxon>rosids</taxon>
        <taxon>fabids</taxon>
        <taxon>Fagales</taxon>
        <taxon>Fagaceae</taxon>
        <taxon>Fagus</taxon>
    </lineage>
</organism>
<evidence type="ECO:0000259" key="4">
    <source>
        <dbReference type="PROSITE" id="PS50927"/>
    </source>
</evidence>
<feature type="domain" description="Bulb-type lectin" evidence="4">
    <location>
        <begin position="1"/>
        <end position="79"/>
    </location>
</feature>
<keyword evidence="3" id="KW-0325">Glycoprotein</keyword>
<evidence type="ECO:0000256" key="3">
    <source>
        <dbReference type="ARBA" id="ARBA00023180"/>
    </source>
</evidence>
<evidence type="ECO:0000313" key="5">
    <source>
        <dbReference type="EMBL" id="SPD34021.1"/>
    </source>
</evidence>
<dbReference type="Pfam" id="PF01453">
    <property type="entry name" value="B_lectin"/>
    <property type="match status" value="1"/>
</dbReference>
<accession>A0A2N9JBW7</accession>
<dbReference type="PANTHER" id="PTHR47976">
    <property type="entry name" value="G-TYPE LECTIN S-RECEPTOR-LIKE SERINE/THREONINE-PROTEIN KINASE SD2-5"/>
    <property type="match status" value="1"/>
</dbReference>
<dbReference type="Gene3D" id="2.90.10.10">
    <property type="entry name" value="Bulb-type lectin domain"/>
    <property type="match status" value="2"/>
</dbReference>
<name>A0A2N9JBW7_FAGSY</name>
<keyword evidence="1" id="KW-0732">Signal</keyword>